<dbReference type="RefSeq" id="XP_071902511.1">
    <property type="nucleotide sequence ID" value="XM_072046410.1"/>
</dbReference>
<evidence type="ECO:0000313" key="3">
    <source>
        <dbReference type="RefSeq" id="XP_071902511.1"/>
    </source>
</evidence>
<evidence type="ECO:0000313" key="4">
    <source>
        <dbReference type="RefSeq" id="XP_071904174.1"/>
    </source>
</evidence>
<evidence type="ECO:0000256" key="1">
    <source>
        <dbReference type="SAM" id="MobiDB-lite"/>
    </source>
</evidence>
<feature type="region of interest" description="Disordered" evidence="1">
    <location>
        <begin position="230"/>
        <end position="251"/>
    </location>
</feature>
<dbReference type="Proteomes" id="UP001652660">
    <property type="component" value="Chromosome 4e"/>
</dbReference>
<dbReference type="PANTHER" id="PTHR31968">
    <property type="entry name" value="SERINE/ARGININE-RELATED PROTEIN 53"/>
    <property type="match status" value="1"/>
</dbReference>
<feature type="compositionally biased region" description="Basic and acidic residues" evidence="1">
    <location>
        <begin position="192"/>
        <end position="211"/>
    </location>
</feature>
<dbReference type="PANTHER" id="PTHR31968:SF4">
    <property type="entry name" value="SERINE_ARGININE-RELATED PROTEIN 53"/>
    <property type="match status" value="1"/>
</dbReference>
<name>A0ABM4UA60_COFAR</name>
<protein>
    <submittedName>
        <fullName evidence="3 4">Uncharacterized protein</fullName>
    </submittedName>
</protein>
<dbReference type="RefSeq" id="XP_071904174.1">
    <property type="nucleotide sequence ID" value="XM_072048073.1"/>
</dbReference>
<dbReference type="InterPro" id="IPR034604">
    <property type="entry name" value="SRRP53"/>
</dbReference>
<dbReference type="Proteomes" id="UP001652660">
    <property type="component" value="Chromosome 4c"/>
</dbReference>
<feature type="compositionally biased region" description="Polar residues" evidence="1">
    <location>
        <begin position="180"/>
        <end position="191"/>
    </location>
</feature>
<evidence type="ECO:0000313" key="2">
    <source>
        <dbReference type="Proteomes" id="UP001652660"/>
    </source>
</evidence>
<feature type="region of interest" description="Disordered" evidence="1">
    <location>
        <begin position="302"/>
        <end position="327"/>
    </location>
</feature>
<dbReference type="GeneID" id="113738587"/>
<reference evidence="3 4" key="1">
    <citation type="submission" date="2025-05" db="UniProtKB">
        <authorList>
            <consortium name="RefSeq"/>
        </authorList>
    </citation>
    <scope>IDENTIFICATION</scope>
    <source>
        <tissue evidence="3 4">Leaves</tissue>
    </source>
</reference>
<keyword evidence="2" id="KW-1185">Reference proteome</keyword>
<gene>
    <name evidence="4" type="primary">LOC113738587</name>
    <name evidence="3" type="synonym">LOC113738483</name>
</gene>
<sequence length="354" mass="40464">MEEEKAAALYDELTRKGEGAARFKQGLGFSSTSHREAVPPRGSGLPSFSSSSSFLSTFVKASSPSKTGELDKQAQLESIQNKLKKTPHQPQNLTASTREVSRDRDRDSSHSSDRSRSGERERHSRRRSRSPSRNRERHSKRRSRSGSRDDYRMRRRGYRSRSRERERERGRRRSSRSESPTQRKSSQNSTARKVEKERNNDGRVEYAETIEGYDKMTPAEKIKARMKFQLSEAAEKDEVKGTGSGWERFDFDRDAPLDDEEIEAVEDDAALVKHIGQSFRFATVEARRDKETRAAHDEAIFGVSSRPADPETAEQEEAGIVKKETHESTQITNLLSDQVLAMQQGSWRHCVRKK</sequence>
<feature type="compositionally biased region" description="Basic residues" evidence="1">
    <location>
        <begin position="123"/>
        <end position="145"/>
    </location>
</feature>
<accession>A0ABM4UA60</accession>
<feature type="region of interest" description="Disordered" evidence="1">
    <location>
        <begin position="23"/>
        <end position="211"/>
    </location>
</feature>
<feature type="compositionally biased region" description="Low complexity" evidence="1">
    <location>
        <begin position="42"/>
        <end position="56"/>
    </location>
</feature>
<feature type="compositionally biased region" description="Basic and acidic residues" evidence="1">
    <location>
        <begin position="99"/>
        <end position="122"/>
    </location>
</feature>
<organism evidence="2 4">
    <name type="scientific">Coffea arabica</name>
    <name type="common">Arabian coffee</name>
    <dbReference type="NCBI Taxonomy" id="13443"/>
    <lineage>
        <taxon>Eukaryota</taxon>
        <taxon>Viridiplantae</taxon>
        <taxon>Streptophyta</taxon>
        <taxon>Embryophyta</taxon>
        <taxon>Tracheophyta</taxon>
        <taxon>Spermatophyta</taxon>
        <taxon>Magnoliopsida</taxon>
        <taxon>eudicotyledons</taxon>
        <taxon>Gunneridae</taxon>
        <taxon>Pentapetalae</taxon>
        <taxon>asterids</taxon>
        <taxon>lamiids</taxon>
        <taxon>Gentianales</taxon>
        <taxon>Rubiaceae</taxon>
        <taxon>Ixoroideae</taxon>
        <taxon>Gardenieae complex</taxon>
        <taxon>Bertiereae - Coffeeae clade</taxon>
        <taxon>Coffeeae</taxon>
        <taxon>Coffea</taxon>
    </lineage>
</organism>
<proteinExistence type="predicted"/>